<dbReference type="AlphaFoldDB" id="A0A4U5X251"/>
<protein>
    <submittedName>
        <fullName evidence="8">Cytochrome c oxidase assembly protein</fullName>
    </submittedName>
</protein>
<keyword evidence="2" id="KW-1003">Cell membrane</keyword>
<dbReference type="RefSeq" id="WP_137301026.1">
    <property type="nucleotide sequence ID" value="NZ_BMVD01000001.1"/>
</dbReference>
<feature type="transmembrane region" description="Helical" evidence="7">
    <location>
        <begin position="69"/>
        <end position="93"/>
    </location>
</feature>
<sequence length="291" mass="30068">MTAGDAPFGPAAVLACALACAAYLSGALRLRRRGDAWPWPRDCAFTAGAAVLAWGLSGALPGGPFTGHALRHVCVGMAGPALLVVARPLTLTLRLLPPGGLRRGLLRVAHSPPAAWLLLPPVAAAVDVGSLWVLYRTGLAAAAHHHPWLDGALHLHMAAAGLLFGAAICQLDPVRRRRSTALRATTLLVAGTAHAVLAKTLYATGPPGTAFTAADLRAGAQVMYYGGDAVEVALALVLAVGWYTAAGRRLRRAGGAVRGRARRTPPACPEADGGRATGRLSRPWAPGYGRR</sequence>
<evidence type="ECO:0000256" key="5">
    <source>
        <dbReference type="ARBA" id="ARBA00023136"/>
    </source>
</evidence>
<evidence type="ECO:0000256" key="7">
    <source>
        <dbReference type="SAM" id="Phobius"/>
    </source>
</evidence>
<accession>A0A4U5X251</accession>
<comment type="subcellular location">
    <subcellularLocation>
        <location evidence="1">Cell membrane</location>
        <topology evidence="1">Multi-pass membrane protein</topology>
    </subcellularLocation>
</comment>
<dbReference type="Proteomes" id="UP000308632">
    <property type="component" value="Unassembled WGS sequence"/>
</dbReference>
<evidence type="ECO:0000313" key="9">
    <source>
        <dbReference type="Proteomes" id="UP000308632"/>
    </source>
</evidence>
<evidence type="ECO:0000256" key="4">
    <source>
        <dbReference type="ARBA" id="ARBA00022989"/>
    </source>
</evidence>
<feature type="transmembrane region" description="Helical" evidence="7">
    <location>
        <begin position="12"/>
        <end position="31"/>
    </location>
</feature>
<evidence type="ECO:0000313" key="8">
    <source>
        <dbReference type="EMBL" id="TKT09074.1"/>
    </source>
</evidence>
<reference evidence="8 9" key="1">
    <citation type="submission" date="2019-04" db="EMBL/GenBank/DDBJ databases">
        <title>Streptomyces lasaliensis sp.nov., an Actinomycete isolated from soil which produces the polyether antibiotic lasalocid.</title>
        <authorList>
            <person name="Erwin G."/>
            <person name="Haber C."/>
        </authorList>
    </citation>
    <scope>NUCLEOTIDE SEQUENCE [LARGE SCALE GENOMIC DNA]</scope>
    <source>
        <strain evidence="8 9">DSM 40089</strain>
    </source>
</reference>
<feature type="transmembrane region" description="Helical" evidence="7">
    <location>
        <begin position="222"/>
        <end position="243"/>
    </location>
</feature>
<feature type="region of interest" description="Disordered" evidence="6">
    <location>
        <begin position="257"/>
        <end position="291"/>
    </location>
</feature>
<feature type="transmembrane region" description="Helical" evidence="7">
    <location>
        <begin position="147"/>
        <end position="169"/>
    </location>
</feature>
<evidence type="ECO:0000256" key="6">
    <source>
        <dbReference type="SAM" id="MobiDB-lite"/>
    </source>
</evidence>
<dbReference type="InterPro" id="IPR019108">
    <property type="entry name" value="Caa3_assmbl_CtaG-rel"/>
</dbReference>
<gene>
    <name evidence="8" type="ORF">E4U92_15990</name>
</gene>
<feature type="transmembrane region" description="Helical" evidence="7">
    <location>
        <begin position="181"/>
        <end position="202"/>
    </location>
</feature>
<proteinExistence type="predicted"/>
<comment type="caution">
    <text evidence="8">The sequence shown here is derived from an EMBL/GenBank/DDBJ whole genome shotgun (WGS) entry which is preliminary data.</text>
</comment>
<feature type="transmembrane region" description="Helical" evidence="7">
    <location>
        <begin position="114"/>
        <end position="135"/>
    </location>
</feature>
<feature type="transmembrane region" description="Helical" evidence="7">
    <location>
        <begin position="43"/>
        <end position="63"/>
    </location>
</feature>
<evidence type="ECO:0000256" key="1">
    <source>
        <dbReference type="ARBA" id="ARBA00004651"/>
    </source>
</evidence>
<keyword evidence="5 7" id="KW-0472">Membrane</keyword>
<dbReference type="GO" id="GO:0005886">
    <property type="term" value="C:plasma membrane"/>
    <property type="evidence" value="ECO:0007669"/>
    <property type="project" value="UniProtKB-SubCell"/>
</dbReference>
<keyword evidence="4 7" id="KW-1133">Transmembrane helix</keyword>
<evidence type="ECO:0000256" key="3">
    <source>
        <dbReference type="ARBA" id="ARBA00022692"/>
    </source>
</evidence>
<name>A0A4U5X251_STRGB</name>
<evidence type="ECO:0000256" key="2">
    <source>
        <dbReference type="ARBA" id="ARBA00022475"/>
    </source>
</evidence>
<keyword evidence="3 7" id="KW-0812">Transmembrane</keyword>
<dbReference type="Pfam" id="PF09678">
    <property type="entry name" value="Caa3_CtaG"/>
    <property type="match status" value="1"/>
</dbReference>
<dbReference type="EMBL" id="SZPR01000012">
    <property type="protein sequence ID" value="TKT09074.1"/>
    <property type="molecule type" value="Genomic_DNA"/>
</dbReference>
<organism evidence="8 9">
    <name type="scientific">Streptomyces galbus</name>
    <dbReference type="NCBI Taxonomy" id="33898"/>
    <lineage>
        <taxon>Bacteria</taxon>
        <taxon>Bacillati</taxon>
        <taxon>Actinomycetota</taxon>
        <taxon>Actinomycetes</taxon>
        <taxon>Kitasatosporales</taxon>
        <taxon>Streptomycetaceae</taxon>
        <taxon>Streptomyces</taxon>
    </lineage>
</organism>